<evidence type="ECO:0000313" key="1">
    <source>
        <dbReference type="EMBL" id="QDV67859.1"/>
    </source>
</evidence>
<name>A0A518JQP9_9BACT</name>
<reference evidence="1 2" key="1">
    <citation type="submission" date="2019-02" db="EMBL/GenBank/DDBJ databases">
        <title>Deep-cultivation of Planctomycetes and their phenomic and genomic characterization uncovers novel biology.</title>
        <authorList>
            <person name="Wiegand S."/>
            <person name="Jogler M."/>
            <person name="Boedeker C."/>
            <person name="Pinto D."/>
            <person name="Vollmers J."/>
            <person name="Rivas-Marin E."/>
            <person name="Kohn T."/>
            <person name="Peeters S.H."/>
            <person name="Heuer A."/>
            <person name="Rast P."/>
            <person name="Oberbeckmann S."/>
            <person name="Bunk B."/>
            <person name="Jeske O."/>
            <person name="Meyerdierks A."/>
            <person name="Storesund J.E."/>
            <person name="Kallscheuer N."/>
            <person name="Luecker S."/>
            <person name="Lage O.M."/>
            <person name="Pohl T."/>
            <person name="Merkel B.J."/>
            <person name="Hornburger P."/>
            <person name="Mueller R.-W."/>
            <person name="Bruemmer F."/>
            <person name="Labrenz M."/>
            <person name="Spormann A.M."/>
            <person name="Op den Camp H."/>
            <person name="Overmann J."/>
            <person name="Amann R."/>
            <person name="Jetten M.S.M."/>
            <person name="Mascher T."/>
            <person name="Medema M.H."/>
            <person name="Devos D.P."/>
            <person name="Kaster A.-K."/>
            <person name="Ovreas L."/>
            <person name="Rohde M."/>
            <person name="Galperin M.Y."/>
            <person name="Jogler C."/>
        </authorList>
    </citation>
    <scope>NUCLEOTIDE SEQUENCE [LARGE SCALE GENOMIC DNA]</scope>
    <source>
        <strain evidence="1 2">Poly24</strain>
    </source>
</reference>
<organism evidence="1 2">
    <name type="scientific">Rosistilla carotiformis</name>
    <dbReference type="NCBI Taxonomy" id="2528017"/>
    <lineage>
        <taxon>Bacteria</taxon>
        <taxon>Pseudomonadati</taxon>
        <taxon>Planctomycetota</taxon>
        <taxon>Planctomycetia</taxon>
        <taxon>Pirellulales</taxon>
        <taxon>Pirellulaceae</taxon>
        <taxon>Rosistilla</taxon>
    </lineage>
</organism>
<gene>
    <name evidence="1" type="ORF">Poly24_15640</name>
</gene>
<dbReference type="KEGG" id="rcf:Poly24_15640"/>
<sequence length="107" mass="12068">MGESLLASFAQFAQRPTVRNHLIVTRKSFFYNQANGVGTIPHRPLYPITYRFRSAPVKTETILEAPQTSETLPQPQTLEQIIDRVAVDAQDQPQRYLDEVVVPDGGE</sequence>
<dbReference type="AlphaFoldDB" id="A0A518JQP9"/>
<dbReference type="Proteomes" id="UP000315082">
    <property type="component" value="Chromosome"/>
</dbReference>
<protein>
    <submittedName>
        <fullName evidence="1">Uncharacterized protein</fullName>
    </submittedName>
</protein>
<proteinExistence type="predicted"/>
<keyword evidence="2" id="KW-1185">Reference proteome</keyword>
<evidence type="ECO:0000313" key="2">
    <source>
        <dbReference type="Proteomes" id="UP000315082"/>
    </source>
</evidence>
<accession>A0A518JQP9</accession>
<dbReference type="EMBL" id="CP036348">
    <property type="protein sequence ID" value="QDV67859.1"/>
    <property type="molecule type" value="Genomic_DNA"/>
</dbReference>